<protein>
    <submittedName>
        <fullName evidence="2">Competence protein CoiA-like family protein</fullName>
    </submittedName>
</protein>
<gene>
    <name evidence="2" type="ORF">SAMN04488505_102715</name>
</gene>
<feature type="domain" description="Competence protein CoiA-like N-terminal" evidence="1">
    <location>
        <begin position="22"/>
        <end position="51"/>
    </location>
</feature>
<name>A0A1H7RRV1_9BACT</name>
<organism evidence="2 3">
    <name type="scientific">Chitinophaga rupis</name>
    <dbReference type="NCBI Taxonomy" id="573321"/>
    <lineage>
        <taxon>Bacteria</taxon>
        <taxon>Pseudomonadati</taxon>
        <taxon>Bacteroidota</taxon>
        <taxon>Chitinophagia</taxon>
        <taxon>Chitinophagales</taxon>
        <taxon>Chitinophagaceae</taxon>
        <taxon>Chitinophaga</taxon>
    </lineage>
</organism>
<keyword evidence="3" id="KW-1185">Reference proteome</keyword>
<dbReference type="Pfam" id="PF25164">
    <property type="entry name" value="CoiA_N"/>
    <property type="match status" value="1"/>
</dbReference>
<evidence type="ECO:0000313" key="2">
    <source>
        <dbReference type="EMBL" id="SEL62943.1"/>
    </source>
</evidence>
<dbReference type="RefSeq" id="WP_089910481.1">
    <property type="nucleotide sequence ID" value="NZ_FOBB01000002.1"/>
</dbReference>
<sequence>MKFGLNKATGERIRPEPGLFAVCPFCEAALVPKCGGVRIHHWAHRNDKMCDRWWEPETEWHRSWKNVFPAEWQEIILPDKGTGEKHIADVCTSHDLVIEFQHSPINPQERITREKFYKNMVWVVDGSRNKFGFSRFMKGIRHFEYIEKGLFRVANPEEYFHPAWLESAVPVIFDFKGSEPGEDSIVMKNLLYCLFPIRVGKYVTVAEMPRETFINSAINGKWSLHVKRFIDELNREKQEWQIRDAALRLGLC</sequence>
<reference evidence="2 3" key="1">
    <citation type="submission" date="2016-10" db="EMBL/GenBank/DDBJ databases">
        <authorList>
            <person name="de Groot N.N."/>
        </authorList>
    </citation>
    <scope>NUCLEOTIDE SEQUENCE [LARGE SCALE GENOMIC DNA]</scope>
    <source>
        <strain evidence="2 3">DSM 21039</strain>
    </source>
</reference>
<dbReference type="InterPro" id="IPR057253">
    <property type="entry name" value="CoiA-like_N"/>
</dbReference>
<evidence type="ECO:0000259" key="1">
    <source>
        <dbReference type="Pfam" id="PF25164"/>
    </source>
</evidence>
<proteinExistence type="predicted"/>
<dbReference type="AlphaFoldDB" id="A0A1H7RRV1"/>
<dbReference type="Proteomes" id="UP000198984">
    <property type="component" value="Unassembled WGS sequence"/>
</dbReference>
<dbReference type="EMBL" id="FOBB01000002">
    <property type="protein sequence ID" value="SEL62943.1"/>
    <property type="molecule type" value="Genomic_DNA"/>
</dbReference>
<dbReference type="STRING" id="573321.SAMN04488505_102715"/>
<accession>A0A1H7RRV1</accession>
<dbReference type="OrthoDB" id="4212451at2"/>
<evidence type="ECO:0000313" key="3">
    <source>
        <dbReference type="Proteomes" id="UP000198984"/>
    </source>
</evidence>